<dbReference type="GO" id="GO:0022627">
    <property type="term" value="C:cytosolic small ribosomal subunit"/>
    <property type="evidence" value="ECO:0007669"/>
    <property type="project" value="TreeGrafter"/>
</dbReference>
<evidence type="ECO:0000259" key="11">
    <source>
        <dbReference type="PROSITE" id="PS50823"/>
    </source>
</evidence>
<evidence type="ECO:0000256" key="1">
    <source>
        <dbReference type="ARBA" id="ARBA00010761"/>
    </source>
</evidence>
<comment type="similarity">
    <text evidence="1 8 9">Belongs to the universal ribosomal protein uS3 family.</text>
</comment>
<dbReference type="AlphaFoldDB" id="A0A1G2BUM7"/>
<feature type="domain" description="KH type-2" evidence="11">
    <location>
        <begin position="38"/>
        <end position="109"/>
    </location>
</feature>
<evidence type="ECO:0000313" key="12">
    <source>
        <dbReference type="EMBL" id="OGY92781.1"/>
    </source>
</evidence>
<evidence type="ECO:0000313" key="13">
    <source>
        <dbReference type="Proteomes" id="UP000177349"/>
    </source>
</evidence>
<dbReference type="Gene3D" id="3.30.300.20">
    <property type="match status" value="1"/>
</dbReference>
<comment type="caution">
    <text evidence="12">The sequence shown here is derived from an EMBL/GenBank/DDBJ whole genome shotgun (WGS) entry which is preliminary data.</text>
</comment>
<comment type="function">
    <text evidence="6 8">Binds the lower part of the 30S subunit head. Binds mRNA in the 70S ribosome, positioning it for translation.</text>
</comment>
<dbReference type="GO" id="GO:0019843">
    <property type="term" value="F:rRNA binding"/>
    <property type="evidence" value="ECO:0007669"/>
    <property type="project" value="UniProtKB-UniRule"/>
</dbReference>
<organism evidence="12 13">
    <name type="scientific">Candidatus Komeilibacteria bacterium RIFCSPLOWO2_01_FULL_53_11</name>
    <dbReference type="NCBI Taxonomy" id="1798552"/>
    <lineage>
        <taxon>Bacteria</taxon>
        <taxon>Candidatus Komeiliibacteriota</taxon>
    </lineage>
</organism>
<dbReference type="Pfam" id="PF00189">
    <property type="entry name" value="Ribosomal_S3_C"/>
    <property type="match status" value="1"/>
</dbReference>
<keyword evidence="3 8" id="KW-0694">RNA-binding</keyword>
<dbReference type="HAMAP" id="MF_01309_B">
    <property type="entry name" value="Ribosomal_uS3_B"/>
    <property type="match status" value="1"/>
</dbReference>
<dbReference type="PROSITE" id="PS00548">
    <property type="entry name" value="RIBOSOMAL_S3"/>
    <property type="match status" value="1"/>
</dbReference>
<dbReference type="Pfam" id="PF07650">
    <property type="entry name" value="KH_2"/>
    <property type="match status" value="1"/>
</dbReference>
<dbReference type="InterPro" id="IPR036419">
    <property type="entry name" value="Ribosomal_S3_C_sf"/>
</dbReference>
<dbReference type="InterPro" id="IPR015946">
    <property type="entry name" value="KH_dom-like_a/b"/>
</dbReference>
<dbReference type="PANTHER" id="PTHR11760">
    <property type="entry name" value="30S/40S RIBOSOMAL PROTEIN S3"/>
    <property type="match status" value="1"/>
</dbReference>
<dbReference type="FunFam" id="3.30.300.20:FF:000001">
    <property type="entry name" value="30S ribosomal protein S3"/>
    <property type="match status" value="1"/>
</dbReference>
<evidence type="ECO:0000256" key="8">
    <source>
        <dbReference type="HAMAP-Rule" id="MF_01309"/>
    </source>
</evidence>
<feature type="region of interest" description="Disordered" evidence="10">
    <location>
        <begin position="219"/>
        <end position="238"/>
    </location>
</feature>
<dbReference type="GO" id="GO:0003735">
    <property type="term" value="F:structural constituent of ribosome"/>
    <property type="evidence" value="ECO:0007669"/>
    <property type="project" value="InterPro"/>
</dbReference>
<evidence type="ECO:0000256" key="3">
    <source>
        <dbReference type="ARBA" id="ARBA00022884"/>
    </source>
</evidence>
<evidence type="ECO:0000256" key="10">
    <source>
        <dbReference type="SAM" id="MobiDB-lite"/>
    </source>
</evidence>
<keyword evidence="4 8" id="KW-0689">Ribosomal protein</keyword>
<dbReference type="NCBIfam" id="TIGR01009">
    <property type="entry name" value="rpsC_bact"/>
    <property type="match status" value="1"/>
</dbReference>
<dbReference type="InterPro" id="IPR018280">
    <property type="entry name" value="Ribosomal_uS3_CS"/>
</dbReference>
<evidence type="ECO:0000256" key="9">
    <source>
        <dbReference type="RuleBase" id="RU003624"/>
    </source>
</evidence>
<reference evidence="12 13" key="1">
    <citation type="journal article" date="2016" name="Nat. Commun.">
        <title>Thousands of microbial genomes shed light on interconnected biogeochemical processes in an aquifer system.</title>
        <authorList>
            <person name="Anantharaman K."/>
            <person name="Brown C.T."/>
            <person name="Hug L.A."/>
            <person name="Sharon I."/>
            <person name="Castelle C.J."/>
            <person name="Probst A.J."/>
            <person name="Thomas B.C."/>
            <person name="Singh A."/>
            <person name="Wilkins M.J."/>
            <person name="Karaoz U."/>
            <person name="Brodie E.L."/>
            <person name="Williams K.H."/>
            <person name="Hubbard S.S."/>
            <person name="Banfield J.F."/>
        </authorList>
    </citation>
    <scope>NUCLEOTIDE SEQUENCE [LARGE SCALE GENOMIC DNA]</scope>
</reference>
<dbReference type="InterPro" id="IPR005704">
    <property type="entry name" value="Ribosomal_uS3_bac-typ"/>
</dbReference>
<evidence type="ECO:0000256" key="6">
    <source>
        <dbReference type="ARBA" id="ARBA00024998"/>
    </source>
</evidence>
<dbReference type="InterPro" id="IPR057258">
    <property type="entry name" value="Ribosomal_uS3"/>
</dbReference>
<dbReference type="InterPro" id="IPR009019">
    <property type="entry name" value="KH_sf_prok-type"/>
</dbReference>
<keyword evidence="2 8" id="KW-0699">rRNA-binding</keyword>
<name>A0A1G2BUM7_9BACT</name>
<protein>
    <recommendedName>
        <fullName evidence="7 8">Small ribosomal subunit protein uS3</fullName>
    </recommendedName>
</protein>
<comment type="subunit">
    <text evidence="8">Part of the 30S ribosomal subunit. Forms a tight complex with proteins S10 and S14.</text>
</comment>
<dbReference type="PROSITE" id="PS50823">
    <property type="entry name" value="KH_TYPE_2"/>
    <property type="match status" value="1"/>
</dbReference>
<dbReference type="GO" id="GO:0006412">
    <property type="term" value="P:translation"/>
    <property type="evidence" value="ECO:0007669"/>
    <property type="project" value="UniProtKB-UniRule"/>
</dbReference>
<dbReference type="Gene3D" id="3.30.1140.32">
    <property type="entry name" value="Ribosomal protein S3, C-terminal domain"/>
    <property type="match status" value="1"/>
</dbReference>
<dbReference type="CDD" id="cd02412">
    <property type="entry name" value="KH-II_30S_S3"/>
    <property type="match status" value="1"/>
</dbReference>
<sequence>MGQKVNPTVFRLNMSEQWRSRWFSDKDYAKLLRQDVQIRRFAAKRLRDAGIDRIEIERSRGEIAINIVAAKPGIIIGRGGTGIDELRKDIARKFLGEKTALKVNVQEVANPNLSAGAVLQVCISDIEKRIPFRRVMKMNIDKVLKAGAEGVKIIMSGRLNGADIARREMLTHGKIPLHTLRANIDYSRGVAQTTYGAVGIKVWIYKGLYFGDSAEQKSRASQQEAPVKTRSASRVNTR</sequence>
<dbReference type="InterPro" id="IPR001351">
    <property type="entry name" value="Ribosomal_uS3_C"/>
</dbReference>
<evidence type="ECO:0000256" key="2">
    <source>
        <dbReference type="ARBA" id="ARBA00022730"/>
    </source>
</evidence>
<dbReference type="InterPro" id="IPR004044">
    <property type="entry name" value="KH_dom_type_2"/>
</dbReference>
<dbReference type="SUPFAM" id="SSF54814">
    <property type="entry name" value="Prokaryotic type KH domain (KH-domain type II)"/>
    <property type="match status" value="1"/>
</dbReference>
<evidence type="ECO:0000256" key="5">
    <source>
        <dbReference type="ARBA" id="ARBA00023274"/>
    </source>
</evidence>
<dbReference type="SUPFAM" id="SSF54821">
    <property type="entry name" value="Ribosomal protein S3 C-terminal domain"/>
    <property type="match status" value="1"/>
</dbReference>
<evidence type="ECO:0000256" key="4">
    <source>
        <dbReference type="ARBA" id="ARBA00022980"/>
    </source>
</evidence>
<keyword evidence="5 8" id="KW-0687">Ribonucleoprotein</keyword>
<gene>
    <name evidence="8" type="primary">rpsC</name>
    <name evidence="12" type="ORF">A3B31_03300</name>
</gene>
<dbReference type="GO" id="GO:0003729">
    <property type="term" value="F:mRNA binding"/>
    <property type="evidence" value="ECO:0007669"/>
    <property type="project" value="UniProtKB-UniRule"/>
</dbReference>
<dbReference type="Proteomes" id="UP000177349">
    <property type="component" value="Unassembled WGS sequence"/>
</dbReference>
<accession>A0A1G2BUM7</accession>
<dbReference type="PANTHER" id="PTHR11760:SF19">
    <property type="entry name" value="SMALL RIBOSOMAL SUBUNIT PROTEIN US3C"/>
    <property type="match status" value="1"/>
</dbReference>
<evidence type="ECO:0000256" key="7">
    <source>
        <dbReference type="ARBA" id="ARBA00035257"/>
    </source>
</evidence>
<proteinExistence type="inferred from homology"/>
<dbReference type="EMBL" id="MHKN01000010">
    <property type="protein sequence ID" value="OGY92781.1"/>
    <property type="molecule type" value="Genomic_DNA"/>
</dbReference>